<dbReference type="GO" id="GO:0003723">
    <property type="term" value="F:RNA binding"/>
    <property type="evidence" value="ECO:0007669"/>
    <property type="project" value="InterPro"/>
</dbReference>
<organism evidence="3 5">
    <name type="scientific">Medicago truncatula</name>
    <name type="common">Barrel medic</name>
    <name type="synonym">Medicago tribuloides</name>
    <dbReference type="NCBI Taxonomy" id="3880"/>
    <lineage>
        <taxon>Eukaryota</taxon>
        <taxon>Viridiplantae</taxon>
        <taxon>Streptophyta</taxon>
        <taxon>Embryophyta</taxon>
        <taxon>Tracheophyta</taxon>
        <taxon>Spermatophyta</taxon>
        <taxon>Magnoliopsida</taxon>
        <taxon>eudicotyledons</taxon>
        <taxon>Gunneridae</taxon>
        <taxon>Pentapetalae</taxon>
        <taxon>rosids</taxon>
        <taxon>fabids</taxon>
        <taxon>Fabales</taxon>
        <taxon>Fabaceae</taxon>
        <taxon>Papilionoideae</taxon>
        <taxon>50 kb inversion clade</taxon>
        <taxon>NPAAA clade</taxon>
        <taxon>Hologalegina</taxon>
        <taxon>IRL clade</taxon>
        <taxon>Trifolieae</taxon>
        <taxon>Medicago</taxon>
    </lineage>
</organism>
<protein>
    <submittedName>
        <fullName evidence="3">PPR containing plant-like protein</fullName>
    </submittedName>
</protein>
<proteinExistence type="predicted"/>
<dbReference type="Pfam" id="PF01535">
    <property type="entry name" value="PPR"/>
    <property type="match status" value="1"/>
</dbReference>
<keyword evidence="1" id="KW-0677">Repeat</keyword>
<dbReference type="PROSITE" id="PS51375">
    <property type="entry name" value="PPR"/>
    <property type="match status" value="1"/>
</dbReference>
<dbReference type="InterPro" id="IPR002885">
    <property type="entry name" value="PPR_rpt"/>
</dbReference>
<evidence type="ECO:0000256" key="2">
    <source>
        <dbReference type="PROSITE-ProRule" id="PRU00708"/>
    </source>
</evidence>
<accession>A0A0C3XI23</accession>
<reference evidence="4" key="3">
    <citation type="submission" date="2015-04" db="UniProtKB">
        <authorList>
            <consortium name="EnsemblPlants"/>
        </authorList>
    </citation>
    <scope>IDENTIFICATION</scope>
    <source>
        <strain evidence="4">cv. Jemalong A17</strain>
    </source>
</reference>
<dbReference type="InterPro" id="IPR046960">
    <property type="entry name" value="PPR_At4g14850-like_plant"/>
</dbReference>
<dbReference type="Gene3D" id="1.25.40.10">
    <property type="entry name" value="Tetratricopeptide repeat domain"/>
    <property type="match status" value="1"/>
</dbReference>
<dbReference type="EMBL" id="CM001221">
    <property type="protein sequence ID" value="AES96658.2"/>
    <property type="molecule type" value="Genomic_DNA"/>
</dbReference>
<dbReference type="PROSITE" id="PS51257">
    <property type="entry name" value="PROKAR_LIPOPROTEIN"/>
    <property type="match status" value="1"/>
</dbReference>
<dbReference type="PaxDb" id="3880-AES96658"/>
<keyword evidence="5" id="KW-1185">Reference proteome</keyword>
<dbReference type="PANTHER" id="PTHR47926">
    <property type="entry name" value="PENTATRICOPEPTIDE REPEAT-CONTAINING PROTEIN"/>
    <property type="match status" value="1"/>
</dbReference>
<evidence type="ECO:0000313" key="5">
    <source>
        <dbReference type="Proteomes" id="UP000002051"/>
    </source>
</evidence>
<gene>
    <name evidence="3" type="ordered locus">MTR_5g039750</name>
</gene>
<dbReference type="AlphaFoldDB" id="G7KCK1"/>
<dbReference type="HOGENOM" id="CLU_130632_0_0_1"/>
<name>G7KCK1_MEDTR</name>
<feature type="repeat" description="PPR" evidence="2">
    <location>
        <begin position="67"/>
        <end position="101"/>
    </location>
</feature>
<evidence type="ECO:0000313" key="3">
    <source>
        <dbReference type="EMBL" id="AES96658.2"/>
    </source>
</evidence>
<dbReference type="eggNOG" id="KOG4197">
    <property type="taxonomic scope" value="Eukaryota"/>
</dbReference>
<dbReference type="EnsemblPlants" id="AES96658">
    <property type="protein sequence ID" value="AES96658"/>
    <property type="gene ID" value="MTR_5g039750"/>
</dbReference>
<reference evidence="3 5" key="1">
    <citation type="journal article" date="2011" name="Nature">
        <title>The Medicago genome provides insight into the evolution of rhizobial symbioses.</title>
        <authorList>
            <person name="Young N.D."/>
            <person name="Debelle F."/>
            <person name="Oldroyd G.E."/>
            <person name="Geurts R."/>
            <person name="Cannon S.B."/>
            <person name="Udvardi M.K."/>
            <person name="Benedito V.A."/>
            <person name="Mayer K.F."/>
            <person name="Gouzy J."/>
            <person name="Schoof H."/>
            <person name="Van de Peer Y."/>
            <person name="Proost S."/>
            <person name="Cook D.R."/>
            <person name="Meyers B.C."/>
            <person name="Spannagl M."/>
            <person name="Cheung F."/>
            <person name="De Mita S."/>
            <person name="Krishnakumar V."/>
            <person name="Gundlach H."/>
            <person name="Zhou S."/>
            <person name="Mudge J."/>
            <person name="Bharti A.K."/>
            <person name="Murray J.D."/>
            <person name="Naoumkina M.A."/>
            <person name="Rosen B."/>
            <person name="Silverstein K.A."/>
            <person name="Tang H."/>
            <person name="Rombauts S."/>
            <person name="Zhao P.X."/>
            <person name="Zhou P."/>
            <person name="Barbe V."/>
            <person name="Bardou P."/>
            <person name="Bechner M."/>
            <person name="Bellec A."/>
            <person name="Berger A."/>
            <person name="Berges H."/>
            <person name="Bidwell S."/>
            <person name="Bisseling T."/>
            <person name="Choisne N."/>
            <person name="Couloux A."/>
            <person name="Denny R."/>
            <person name="Deshpande S."/>
            <person name="Dai X."/>
            <person name="Doyle J.J."/>
            <person name="Dudez A.M."/>
            <person name="Farmer A.D."/>
            <person name="Fouteau S."/>
            <person name="Franken C."/>
            <person name="Gibelin C."/>
            <person name="Gish J."/>
            <person name="Goldstein S."/>
            <person name="Gonzalez A.J."/>
            <person name="Green P.J."/>
            <person name="Hallab A."/>
            <person name="Hartog M."/>
            <person name="Hua A."/>
            <person name="Humphray S.J."/>
            <person name="Jeong D.H."/>
            <person name="Jing Y."/>
            <person name="Jocker A."/>
            <person name="Kenton S.M."/>
            <person name="Kim D.J."/>
            <person name="Klee K."/>
            <person name="Lai H."/>
            <person name="Lang C."/>
            <person name="Lin S."/>
            <person name="Macmil S.L."/>
            <person name="Magdelenat G."/>
            <person name="Matthews L."/>
            <person name="McCorrison J."/>
            <person name="Monaghan E.L."/>
            <person name="Mun J.H."/>
            <person name="Najar F.Z."/>
            <person name="Nicholson C."/>
            <person name="Noirot C."/>
            <person name="O'Bleness M."/>
            <person name="Paule C.R."/>
            <person name="Poulain J."/>
            <person name="Prion F."/>
            <person name="Qin B."/>
            <person name="Qu C."/>
            <person name="Retzel E.F."/>
            <person name="Riddle C."/>
            <person name="Sallet E."/>
            <person name="Samain S."/>
            <person name="Samson N."/>
            <person name="Sanders I."/>
            <person name="Saurat O."/>
            <person name="Scarpelli C."/>
            <person name="Schiex T."/>
            <person name="Segurens B."/>
            <person name="Severin A.J."/>
            <person name="Sherrier D.J."/>
            <person name="Shi R."/>
            <person name="Sims S."/>
            <person name="Singer S.R."/>
            <person name="Sinharoy S."/>
            <person name="Sterck L."/>
            <person name="Viollet A."/>
            <person name="Wang B.B."/>
            <person name="Wang K."/>
            <person name="Wang M."/>
            <person name="Wang X."/>
            <person name="Warfsmann J."/>
            <person name="Weissenbach J."/>
            <person name="White D.D."/>
            <person name="White J.D."/>
            <person name="Wiley G.B."/>
            <person name="Wincker P."/>
            <person name="Xing Y."/>
            <person name="Yang L."/>
            <person name="Yao Z."/>
            <person name="Ying F."/>
            <person name="Zhai J."/>
            <person name="Zhou L."/>
            <person name="Zuber A."/>
            <person name="Denarie J."/>
            <person name="Dixon R.A."/>
            <person name="May G.D."/>
            <person name="Schwartz D.C."/>
            <person name="Rogers J."/>
            <person name="Quetier F."/>
            <person name="Town C.D."/>
            <person name="Roe B.A."/>
        </authorList>
    </citation>
    <scope>NUCLEOTIDE SEQUENCE [LARGE SCALE GENOMIC DNA]</scope>
    <source>
        <strain evidence="3">A17</strain>
        <strain evidence="4 5">cv. Jemalong A17</strain>
    </source>
</reference>
<dbReference type="Proteomes" id="UP000002051">
    <property type="component" value="Chromosome 5"/>
</dbReference>
<evidence type="ECO:0000313" key="4">
    <source>
        <dbReference type="EnsemblPlants" id="AES96658"/>
    </source>
</evidence>
<evidence type="ECO:0000256" key="1">
    <source>
        <dbReference type="ARBA" id="ARBA00022737"/>
    </source>
</evidence>
<sequence length="176" mass="19697">MRRRGIVSCSASISCLVKNNLPAEALPVFQQMQMRIVITVPLCTAIYLRCGSIDRSFRVFDEMPERNIVMWIALINGLAVHGRSGEALKVFDVMKESGLKPDGVLFIGVLVACSHGGGNAFETKLCYLEDFAWRKGSFDPSKAGLRNSLRHNRIFMEPELKCAQVRLRQLLQALLL</sequence>
<reference evidence="3 5" key="2">
    <citation type="journal article" date="2014" name="BMC Genomics">
        <title>An improved genome release (version Mt4.0) for the model legume Medicago truncatula.</title>
        <authorList>
            <person name="Tang H."/>
            <person name="Krishnakumar V."/>
            <person name="Bidwell S."/>
            <person name="Rosen B."/>
            <person name="Chan A."/>
            <person name="Zhou S."/>
            <person name="Gentzbittel L."/>
            <person name="Childs K.L."/>
            <person name="Yandell M."/>
            <person name="Gundlach H."/>
            <person name="Mayer K.F."/>
            <person name="Schwartz D.C."/>
            <person name="Town C.D."/>
        </authorList>
    </citation>
    <scope>GENOME REANNOTATION</scope>
    <source>
        <strain evidence="4 5">cv. Jemalong A17</strain>
    </source>
</reference>
<dbReference type="GO" id="GO:0009451">
    <property type="term" value="P:RNA modification"/>
    <property type="evidence" value="ECO:0000318"/>
    <property type="project" value="GO_Central"/>
</dbReference>
<dbReference type="NCBIfam" id="TIGR00756">
    <property type="entry name" value="PPR"/>
    <property type="match status" value="1"/>
</dbReference>
<dbReference type="InterPro" id="IPR011990">
    <property type="entry name" value="TPR-like_helical_dom_sf"/>
</dbReference>
<dbReference type="PANTHER" id="PTHR47926:SF507">
    <property type="entry name" value="DYW DOMAIN-CONTAINING PROTEIN"/>
    <property type="match status" value="1"/>
</dbReference>
<dbReference type="Pfam" id="PF13041">
    <property type="entry name" value="PPR_2"/>
    <property type="match status" value="1"/>
</dbReference>
<accession>G7KCK1</accession>